<keyword evidence="3" id="KW-1185">Reference proteome</keyword>
<evidence type="ECO:0000313" key="2">
    <source>
        <dbReference type="EMBL" id="KAK3018364.1"/>
    </source>
</evidence>
<feature type="compositionally biased region" description="Basic and acidic residues" evidence="1">
    <location>
        <begin position="21"/>
        <end position="37"/>
    </location>
</feature>
<proteinExistence type="predicted"/>
<dbReference type="Proteomes" id="UP001188597">
    <property type="component" value="Unassembled WGS sequence"/>
</dbReference>
<evidence type="ECO:0000313" key="3">
    <source>
        <dbReference type="Proteomes" id="UP001188597"/>
    </source>
</evidence>
<dbReference type="AlphaFoldDB" id="A0AA88W302"/>
<dbReference type="EMBL" id="JAVXUP010000941">
    <property type="protein sequence ID" value="KAK3018364.1"/>
    <property type="molecule type" value="Genomic_DNA"/>
</dbReference>
<evidence type="ECO:0000256" key="1">
    <source>
        <dbReference type="SAM" id="MobiDB-lite"/>
    </source>
</evidence>
<comment type="caution">
    <text evidence="2">The sequence shown here is derived from an EMBL/GenBank/DDBJ whole genome shotgun (WGS) entry which is preliminary data.</text>
</comment>
<dbReference type="InterPro" id="IPR036610">
    <property type="entry name" value="PEBP-like_sf"/>
</dbReference>
<feature type="region of interest" description="Disordered" evidence="1">
    <location>
        <begin position="21"/>
        <end position="40"/>
    </location>
</feature>
<reference evidence="2" key="1">
    <citation type="submission" date="2022-12" db="EMBL/GenBank/DDBJ databases">
        <title>Draft genome assemblies for two species of Escallonia (Escalloniales).</title>
        <authorList>
            <person name="Chanderbali A."/>
            <person name="Dervinis C."/>
            <person name="Anghel I."/>
            <person name="Soltis D."/>
            <person name="Soltis P."/>
            <person name="Zapata F."/>
        </authorList>
    </citation>
    <scope>NUCLEOTIDE SEQUENCE</scope>
    <source>
        <strain evidence="2">UCBG64.0493</strain>
        <tissue evidence="2">Leaf</tissue>
    </source>
</reference>
<name>A0AA88W302_9ASTE</name>
<sequence>MAMDSGGGDTLVPLTRSIKKEEKENEMASHTFEDMKRGPLGFLQPPVSRTNFSTRTFATQLNLGMPVATVYFNSRKEPINRRH</sequence>
<organism evidence="2 3">
    <name type="scientific">Escallonia herrerae</name>
    <dbReference type="NCBI Taxonomy" id="1293975"/>
    <lineage>
        <taxon>Eukaryota</taxon>
        <taxon>Viridiplantae</taxon>
        <taxon>Streptophyta</taxon>
        <taxon>Embryophyta</taxon>
        <taxon>Tracheophyta</taxon>
        <taxon>Spermatophyta</taxon>
        <taxon>Magnoliopsida</taxon>
        <taxon>eudicotyledons</taxon>
        <taxon>Gunneridae</taxon>
        <taxon>Pentapetalae</taxon>
        <taxon>asterids</taxon>
        <taxon>campanulids</taxon>
        <taxon>Escalloniales</taxon>
        <taxon>Escalloniaceae</taxon>
        <taxon>Escallonia</taxon>
    </lineage>
</organism>
<accession>A0AA88W302</accession>
<dbReference type="Gene3D" id="3.90.280.10">
    <property type="entry name" value="PEBP-like"/>
    <property type="match status" value="1"/>
</dbReference>
<protein>
    <submittedName>
        <fullName evidence="2">Uncharacterized protein</fullName>
    </submittedName>
</protein>
<gene>
    <name evidence="2" type="ORF">RJ639_005167</name>
</gene>